<dbReference type="PANTHER" id="PTHR43668:SF2">
    <property type="entry name" value="ALLANTOINASE"/>
    <property type="match status" value="1"/>
</dbReference>
<proteinExistence type="predicted"/>
<sequence>MANRKTLKLHLKPLNLRGSTMSDLLIENGRLVDPSQGIDRIARVLIREGLVAAIDPNDEDIPPQCTCIDASGKIVAPGLVDLGVELREPGFEEDETILSASDAALAGGYTSILCTASTTPVVDSPGAVEYVRQKAAKANGVRVYVVGCLSRQQEGDQMAELRLLADAGAVAVSDAPRPMCNDALLKRSLDYCRMLKLLIIDRPEVPELAENGVMHDGQVSLVLGLKGLPTEAEDLAVARDVRLAEATDGRLHVGPVSTMGAVDMIRRVKSREIPVSASVCPHNLCLNDKALESFDSRFKVHPPLRSPRHVETLIEAVVDGTIDAIQSGHMPRSREKKMNDLNLAPFGAATLETTLSTVATFLVDANRLDWLTAIDRLSTAPARIASVPGGTLAEGSPGDVVIIDPDLTWVVDAHQFRSHCISNPLDAVELKARVTHTIVGGAVRFELTPGVNMLANA</sequence>
<dbReference type="Proteomes" id="UP000315010">
    <property type="component" value="Unassembled WGS sequence"/>
</dbReference>
<name>A0A5C5Z8H2_9BACT</name>
<feature type="domain" description="Dihydroorotase catalytic" evidence="2">
    <location>
        <begin position="72"/>
        <end position="258"/>
    </location>
</feature>
<dbReference type="GO" id="GO:0004038">
    <property type="term" value="F:allantoinase activity"/>
    <property type="evidence" value="ECO:0007669"/>
    <property type="project" value="TreeGrafter"/>
</dbReference>
<dbReference type="GO" id="GO:0004151">
    <property type="term" value="F:dihydroorotase activity"/>
    <property type="evidence" value="ECO:0007669"/>
    <property type="project" value="UniProtKB-EC"/>
</dbReference>
<dbReference type="InterPro" id="IPR011059">
    <property type="entry name" value="Metal-dep_hydrolase_composite"/>
</dbReference>
<evidence type="ECO:0000313" key="3">
    <source>
        <dbReference type="EMBL" id="TWT83545.1"/>
    </source>
</evidence>
<reference evidence="3 4" key="1">
    <citation type="submission" date="2019-02" db="EMBL/GenBank/DDBJ databases">
        <title>Deep-cultivation of Planctomycetes and their phenomic and genomic characterization uncovers novel biology.</title>
        <authorList>
            <person name="Wiegand S."/>
            <person name="Jogler M."/>
            <person name="Boedeker C."/>
            <person name="Pinto D."/>
            <person name="Vollmers J."/>
            <person name="Rivas-Marin E."/>
            <person name="Kohn T."/>
            <person name="Peeters S.H."/>
            <person name="Heuer A."/>
            <person name="Rast P."/>
            <person name="Oberbeckmann S."/>
            <person name="Bunk B."/>
            <person name="Jeske O."/>
            <person name="Meyerdierks A."/>
            <person name="Storesund J.E."/>
            <person name="Kallscheuer N."/>
            <person name="Luecker S."/>
            <person name="Lage O.M."/>
            <person name="Pohl T."/>
            <person name="Merkel B.J."/>
            <person name="Hornburger P."/>
            <person name="Mueller R.-W."/>
            <person name="Bruemmer F."/>
            <person name="Labrenz M."/>
            <person name="Spormann A.M."/>
            <person name="Op Den Camp H."/>
            <person name="Overmann J."/>
            <person name="Amann R."/>
            <person name="Jetten M.S.M."/>
            <person name="Mascher T."/>
            <person name="Medema M.H."/>
            <person name="Devos D.P."/>
            <person name="Kaster A.-K."/>
            <person name="Ovreas L."/>
            <person name="Rohde M."/>
            <person name="Galperin M.Y."/>
            <person name="Jogler C."/>
        </authorList>
    </citation>
    <scope>NUCLEOTIDE SEQUENCE [LARGE SCALE GENOMIC DNA]</scope>
    <source>
        <strain evidence="3 4">CA13</strain>
    </source>
</reference>
<organism evidence="3 4">
    <name type="scientific">Novipirellula herctigrandis</name>
    <dbReference type="NCBI Taxonomy" id="2527986"/>
    <lineage>
        <taxon>Bacteria</taxon>
        <taxon>Pseudomonadati</taxon>
        <taxon>Planctomycetota</taxon>
        <taxon>Planctomycetia</taxon>
        <taxon>Pirellulales</taxon>
        <taxon>Pirellulaceae</taxon>
        <taxon>Novipirellula</taxon>
    </lineage>
</organism>
<dbReference type="InterPro" id="IPR032466">
    <property type="entry name" value="Metal_Hydrolase"/>
</dbReference>
<comment type="caution">
    <text evidence="3">The sequence shown here is derived from an EMBL/GenBank/DDBJ whole genome shotgun (WGS) entry which is preliminary data.</text>
</comment>
<dbReference type="PANTHER" id="PTHR43668">
    <property type="entry name" value="ALLANTOINASE"/>
    <property type="match status" value="1"/>
</dbReference>
<dbReference type="EC" id="3.5.2.3" evidence="3"/>
<dbReference type="InterPro" id="IPR050138">
    <property type="entry name" value="DHOase/Allantoinase_Hydrolase"/>
</dbReference>
<dbReference type="CDD" id="cd01317">
    <property type="entry name" value="DHOase_IIa"/>
    <property type="match status" value="1"/>
</dbReference>
<keyword evidence="3" id="KW-0378">Hydrolase</keyword>
<dbReference type="GO" id="GO:0005737">
    <property type="term" value="C:cytoplasm"/>
    <property type="evidence" value="ECO:0007669"/>
    <property type="project" value="TreeGrafter"/>
</dbReference>
<dbReference type="Gene3D" id="3.20.20.140">
    <property type="entry name" value="Metal-dependent hydrolases"/>
    <property type="match status" value="1"/>
</dbReference>
<evidence type="ECO:0000313" key="4">
    <source>
        <dbReference type="Proteomes" id="UP000315010"/>
    </source>
</evidence>
<dbReference type="Pfam" id="PF12890">
    <property type="entry name" value="DHOase"/>
    <property type="match status" value="1"/>
</dbReference>
<dbReference type="SUPFAM" id="SSF51556">
    <property type="entry name" value="Metallo-dependent hydrolases"/>
    <property type="match status" value="1"/>
</dbReference>
<dbReference type="GO" id="GO:0006221">
    <property type="term" value="P:pyrimidine nucleotide biosynthetic process"/>
    <property type="evidence" value="ECO:0007669"/>
    <property type="project" value="UniProtKB-KW"/>
</dbReference>
<dbReference type="EMBL" id="SJPJ01000001">
    <property type="protein sequence ID" value="TWT83545.1"/>
    <property type="molecule type" value="Genomic_DNA"/>
</dbReference>
<gene>
    <name evidence="3" type="primary">pyrC_2</name>
    <name evidence="3" type="ORF">CA13_50110</name>
</gene>
<dbReference type="SUPFAM" id="SSF51338">
    <property type="entry name" value="Composite domain of metallo-dependent hydrolases"/>
    <property type="match status" value="1"/>
</dbReference>
<keyword evidence="1" id="KW-0665">Pyrimidine biosynthesis</keyword>
<dbReference type="InterPro" id="IPR004722">
    <property type="entry name" value="DHOase"/>
</dbReference>
<dbReference type="GO" id="GO:0006145">
    <property type="term" value="P:purine nucleobase catabolic process"/>
    <property type="evidence" value="ECO:0007669"/>
    <property type="project" value="TreeGrafter"/>
</dbReference>
<dbReference type="AlphaFoldDB" id="A0A5C5Z8H2"/>
<evidence type="ECO:0000256" key="1">
    <source>
        <dbReference type="ARBA" id="ARBA00022975"/>
    </source>
</evidence>
<dbReference type="InterPro" id="IPR024403">
    <property type="entry name" value="DHOase_cat"/>
</dbReference>
<dbReference type="NCBIfam" id="TIGR00857">
    <property type="entry name" value="pyrC_multi"/>
    <property type="match status" value="1"/>
</dbReference>
<evidence type="ECO:0000259" key="2">
    <source>
        <dbReference type="Pfam" id="PF12890"/>
    </source>
</evidence>
<keyword evidence="4" id="KW-1185">Reference proteome</keyword>
<dbReference type="GO" id="GO:0046872">
    <property type="term" value="F:metal ion binding"/>
    <property type="evidence" value="ECO:0007669"/>
    <property type="project" value="InterPro"/>
</dbReference>
<protein>
    <submittedName>
        <fullName evidence="3">Dihydroorotase</fullName>
        <ecNumber evidence="3">3.5.2.3</ecNumber>
    </submittedName>
</protein>
<accession>A0A5C5Z8H2</accession>
<dbReference type="Gene3D" id="2.30.40.10">
    <property type="entry name" value="Urease, subunit C, domain 1"/>
    <property type="match status" value="1"/>
</dbReference>